<evidence type="ECO:0000256" key="3">
    <source>
        <dbReference type="ARBA" id="ARBA00022475"/>
    </source>
</evidence>
<dbReference type="UniPathway" id="UPA00666"/>
<keyword evidence="5 9" id="KW-0812">Transmembrane</keyword>
<comment type="similarity">
    <text evidence="2 9">Belongs to the CN hydrolase family. Apolipoprotein N-acyltransferase subfamily.</text>
</comment>
<feature type="transmembrane region" description="Helical" evidence="9">
    <location>
        <begin position="90"/>
        <end position="116"/>
    </location>
</feature>
<evidence type="ECO:0000256" key="9">
    <source>
        <dbReference type="HAMAP-Rule" id="MF_01148"/>
    </source>
</evidence>
<accession>A0A540WXR4</accession>
<evidence type="ECO:0000256" key="5">
    <source>
        <dbReference type="ARBA" id="ARBA00022692"/>
    </source>
</evidence>
<dbReference type="InterPro" id="IPR036526">
    <property type="entry name" value="C-N_Hydrolase_sf"/>
</dbReference>
<evidence type="ECO:0000256" key="8">
    <source>
        <dbReference type="ARBA" id="ARBA00023315"/>
    </source>
</evidence>
<keyword evidence="7 9" id="KW-0472">Membrane</keyword>
<dbReference type="AlphaFoldDB" id="A0A540WXR4"/>
<dbReference type="Pfam" id="PF20154">
    <property type="entry name" value="LNT_N"/>
    <property type="match status" value="1"/>
</dbReference>
<evidence type="ECO:0000256" key="7">
    <source>
        <dbReference type="ARBA" id="ARBA00023136"/>
    </source>
</evidence>
<dbReference type="GO" id="GO:0042158">
    <property type="term" value="P:lipoprotein biosynthetic process"/>
    <property type="evidence" value="ECO:0007669"/>
    <property type="project" value="UniProtKB-UniRule"/>
</dbReference>
<organism evidence="11 12">
    <name type="scientific">Myxococcus llanfairpwllgwyngyllgogerychwyrndrobwllllantysiliogogogochensis</name>
    <dbReference type="NCBI Taxonomy" id="2590453"/>
    <lineage>
        <taxon>Bacteria</taxon>
        <taxon>Pseudomonadati</taxon>
        <taxon>Myxococcota</taxon>
        <taxon>Myxococcia</taxon>
        <taxon>Myxococcales</taxon>
        <taxon>Cystobacterineae</taxon>
        <taxon>Myxococcaceae</taxon>
        <taxon>Myxococcus</taxon>
    </lineage>
</organism>
<dbReference type="GO" id="GO:0005886">
    <property type="term" value="C:plasma membrane"/>
    <property type="evidence" value="ECO:0007669"/>
    <property type="project" value="UniProtKB-SubCell"/>
</dbReference>
<reference evidence="11 12" key="1">
    <citation type="submission" date="2019-06" db="EMBL/GenBank/DDBJ databases">
        <authorList>
            <person name="Livingstone P."/>
            <person name="Whitworth D."/>
        </authorList>
    </citation>
    <scope>NUCLEOTIDE SEQUENCE [LARGE SCALE GENOMIC DNA]</scope>
    <source>
        <strain evidence="11 12">AM401</strain>
    </source>
</reference>
<dbReference type="SUPFAM" id="SSF56317">
    <property type="entry name" value="Carbon-nitrogen hydrolase"/>
    <property type="match status" value="1"/>
</dbReference>
<feature type="domain" description="CN hydrolase" evidence="10">
    <location>
        <begin position="243"/>
        <end position="503"/>
    </location>
</feature>
<evidence type="ECO:0000256" key="1">
    <source>
        <dbReference type="ARBA" id="ARBA00004651"/>
    </source>
</evidence>
<feature type="transmembrane region" description="Helical" evidence="9">
    <location>
        <begin position="203"/>
        <end position="223"/>
    </location>
</feature>
<evidence type="ECO:0000259" key="10">
    <source>
        <dbReference type="PROSITE" id="PS50263"/>
    </source>
</evidence>
<comment type="catalytic activity">
    <reaction evidence="9">
        <text>N-terminal S-1,2-diacyl-sn-glyceryl-L-cysteinyl-[lipoprotein] + a glycerophospholipid = N-acyl-S-1,2-diacyl-sn-glyceryl-L-cysteinyl-[lipoprotein] + a 2-acyl-sn-glycero-3-phospholipid + H(+)</text>
        <dbReference type="Rhea" id="RHEA:48228"/>
        <dbReference type="Rhea" id="RHEA-COMP:14681"/>
        <dbReference type="Rhea" id="RHEA-COMP:14684"/>
        <dbReference type="ChEBI" id="CHEBI:15378"/>
        <dbReference type="ChEBI" id="CHEBI:136912"/>
        <dbReference type="ChEBI" id="CHEBI:140656"/>
        <dbReference type="ChEBI" id="CHEBI:140657"/>
        <dbReference type="ChEBI" id="CHEBI:140660"/>
        <dbReference type="EC" id="2.3.1.269"/>
    </reaction>
</comment>
<keyword evidence="12" id="KW-1185">Reference proteome</keyword>
<name>A0A540WXR4_9BACT</name>
<comment type="pathway">
    <text evidence="9">Protein modification; lipoprotein biosynthesis (N-acyl transfer).</text>
</comment>
<evidence type="ECO:0000313" key="12">
    <source>
        <dbReference type="Proteomes" id="UP000315369"/>
    </source>
</evidence>
<dbReference type="PANTHER" id="PTHR38686">
    <property type="entry name" value="APOLIPOPROTEIN N-ACYLTRANSFERASE"/>
    <property type="match status" value="1"/>
</dbReference>
<keyword evidence="3 9" id="KW-1003">Cell membrane</keyword>
<dbReference type="InterPro" id="IPR004563">
    <property type="entry name" value="Apolipo_AcylTrfase"/>
</dbReference>
<dbReference type="PANTHER" id="PTHR38686:SF1">
    <property type="entry name" value="APOLIPOPROTEIN N-ACYLTRANSFERASE"/>
    <property type="match status" value="1"/>
</dbReference>
<dbReference type="EMBL" id="VIFM01000088">
    <property type="protein sequence ID" value="TQF13795.1"/>
    <property type="molecule type" value="Genomic_DNA"/>
</dbReference>
<keyword evidence="6 9" id="KW-1133">Transmembrane helix</keyword>
<keyword evidence="11" id="KW-0449">Lipoprotein</keyword>
<dbReference type="NCBIfam" id="TIGR00546">
    <property type="entry name" value="lnt"/>
    <property type="match status" value="1"/>
</dbReference>
<dbReference type="GO" id="GO:0016410">
    <property type="term" value="F:N-acyltransferase activity"/>
    <property type="evidence" value="ECO:0007669"/>
    <property type="project" value="UniProtKB-UniRule"/>
</dbReference>
<dbReference type="PROSITE" id="PS50263">
    <property type="entry name" value="CN_HYDROLASE"/>
    <property type="match status" value="1"/>
</dbReference>
<protein>
    <recommendedName>
        <fullName evidence="9">Apolipoprotein N-acyltransferase</fullName>
        <shortName evidence="9">ALP N-acyltransferase</shortName>
        <ecNumber evidence="9">2.3.1.269</ecNumber>
    </recommendedName>
</protein>
<evidence type="ECO:0000256" key="6">
    <source>
        <dbReference type="ARBA" id="ARBA00022989"/>
    </source>
</evidence>
<keyword evidence="4 9" id="KW-0808">Transferase</keyword>
<gene>
    <name evidence="9 11" type="primary">lnt</name>
    <name evidence="11" type="ORF">FJV41_22035</name>
</gene>
<feature type="transmembrane region" description="Helical" evidence="9">
    <location>
        <begin position="12"/>
        <end position="31"/>
    </location>
</feature>
<dbReference type="InterPro" id="IPR045378">
    <property type="entry name" value="LNT_N"/>
</dbReference>
<sequence>MLGREEASSGRRFSGGLGAVLATTLALWVFSLLRMPWTLLGWVALVPWLVVVDRARSSREALLLGAGLSVTFSAAVLGWFPGALQSYSGAPLWLCWLLMLLLAPVFQLQFPVTALARQLARRAVGNRAGWLPPMVSVLVYVGVEWLAPKPFADTLGQGFVYSERLRQFADVAGAPGLTLALLFVNECVFAMGRAFRTRGAPGALKPLVAAVALVVVMLGYGSFRLAQYVVERSTQTALVVGAVQANIINYEKLKAEHGTYEVVRMILDTHYALSDSLLREAPLDVLIWPETVYPTPFGVPKSEAGAELDAEISAYVAARNVPLIFGSYDVEGGKEFNAAMFLSPGDKEGEAPTRKVYRKSKLFPLTEWVPELIDSPGLREWLPWTGRWSPGSGPRTVLLKRRDGRILRVAPLICYDTLFPSYVADEATATADLLLTLSNDSWFGGTPGPRLHLTHAVFRSIETRRPQVRVTNSGVSALIDDTGEILTEIGDGQRGTAVMRVPWHTAGYFLARRWGNWLGPVALVMAVALLGGAVLGGRGERY</sequence>
<dbReference type="Pfam" id="PF00795">
    <property type="entry name" value="CN_hydrolase"/>
    <property type="match status" value="1"/>
</dbReference>
<feature type="transmembrane region" description="Helical" evidence="9">
    <location>
        <begin position="62"/>
        <end position="84"/>
    </location>
</feature>
<dbReference type="CDD" id="cd07571">
    <property type="entry name" value="ALP_N-acyl_transferase"/>
    <property type="match status" value="1"/>
</dbReference>
<dbReference type="EC" id="2.3.1.269" evidence="9"/>
<dbReference type="InterPro" id="IPR003010">
    <property type="entry name" value="C-N_Hydrolase"/>
</dbReference>
<evidence type="ECO:0000256" key="2">
    <source>
        <dbReference type="ARBA" id="ARBA00010065"/>
    </source>
</evidence>
<proteinExistence type="inferred from homology"/>
<feature type="transmembrane region" description="Helical" evidence="9">
    <location>
        <begin position="167"/>
        <end position="191"/>
    </location>
</feature>
<feature type="transmembrane region" description="Helical" evidence="9">
    <location>
        <begin position="37"/>
        <end position="55"/>
    </location>
</feature>
<keyword evidence="8 9" id="KW-0012">Acyltransferase</keyword>
<comment type="function">
    <text evidence="9">Catalyzes the phospholipid dependent N-acylation of the N-terminal cysteine of apolipoprotein, the last step in lipoprotein maturation.</text>
</comment>
<feature type="transmembrane region" description="Helical" evidence="9">
    <location>
        <begin position="517"/>
        <end position="536"/>
    </location>
</feature>
<dbReference type="RefSeq" id="WP_141644515.1">
    <property type="nucleotide sequence ID" value="NZ_VIFM01000088.1"/>
</dbReference>
<dbReference type="Proteomes" id="UP000315369">
    <property type="component" value="Unassembled WGS sequence"/>
</dbReference>
<comment type="caution">
    <text evidence="11">The sequence shown here is derived from an EMBL/GenBank/DDBJ whole genome shotgun (WGS) entry which is preliminary data.</text>
</comment>
<evidence type="ECO:0000313" key="11">
    <source>
        <dbReference type="EMBL" id="TQF13795.1"/>
    </source>
</evidence>
<dbReference type="Gene3D" id="3.60.110.10">
    <property type="entry name" value="Carbon-nitrogen hydrolase"/>
    <property type="match status" value="1"/>
</dbReference>
<evidence type="ECO:0000256" key="4">
    <source>
        <dbReference type="ARBA" id="ARBA00022679"/>
    </source>
</evidence>
<dbReference type="OrthoDB" id="9804277at2"/>
<feature type="transmembrane region" description="Helical" evidence="9">
    <location>
        <begin position="128"/>
        <end position="147"/>
    </location>
</feature>
<dbReference type="HAMAP" id="MF_01148">
    <property type="entry name" value="Lnt"/>
    <property type="match status" value="1"/>
</dbReference>
<comment type="subcellular location">
    <subcellularLocation>
        <location evidence="1 9">Cell membrane</location>
        <topology evidence="1 9">Multi-pass membrane protein</topology>
    </subcellularLocation>
</comment>